<feature type="chain" id="PRO_5020395757" description="Lipoprotein" evidence="1">
    <location>
        <begin position="25"/>
        <end position="91"/>
    </location>
</feature>
<evidence type="ECO:0000313" key="2">
    <source>
        <dbReference type="EMBL" id="AHG82249.1"/>
    </source>
</evidence>
<reference evidence="2 3" key="1">
    <citation type="journal article" date="2014" name="Genome Announc.">
        <title>Complete Closed Genome Sequences of Three Bibersteinia trehalosi Nasopharyngeal Isolates from Cattle with Shipping Fever.</title>
        <authorList>
            <person name="Harhay G.P."/>
            <person name="McVey D.S."/>
            <person name="Koren S."/>
            <person name="Phillippy A.M."/>
            <person name="Bono J."/>
            <person name="Harhay D.M."/>
            <person name="Clawson M.L."/>
            <person name="Heaton M.P."/>
            <person name="Chitko-McKown C.G."/>
            <person name="Korlach J."/>
            <person name="Smith T.P."/>
        </authorList>
    </citation>
    <scope>NUCLEOTIDE SEQUENCE [LARGE SCALE GENOMIC DNA]</scope>
    <source>
        <strain evidence="2 3">USDA-ARS-USMARC-188</strain>
    </source>
</reference>
<dbReference type="KEGG" id="btre:F542_15330"/>
<dbReference type="AlphaFoldDB" id="A0A4V7IB79"/>
<dbReference type="PROSITE" id="PS51257">
    <property type="entry name" value="PROKAR_LIPOPROTEIN"/>
    <property type="match status" value="1"/>
</dbReference>
<keyword evidence="1" id="KW-0732">Signal</keyword>
<dbReference type="Proteomes" id="UP000019091">
    <property type="component" value="Chromosome"/>
</dbReference>
<protein>
    <recommendedName>
        <fullName evidence="4">Lipoprotein</fullName>
    </recommendedName>
</protein>
<dbReference type="EMBL" id="CP006954">
    <property type="protein sequence ID" value="AHG82249.1"/>
    <property type="molecule type" value="Genomic_DNA"/>
</dbReference>
<gene>
    <name evidence="2" type="ORF">F542_15330</name>
</gene>
<evidence type="ECO:0000256" key="1">
    <source>
        <dbReference type="SAM" id="SignalP"/>
    </source>
</evidence>
<name>A0A4V7IB79_BIBTR</name>
<evidence type="ECO:0008006" key="4">
    <source>
        <dbReference type="Google" id="ProtNLM"/>
    </source>
</evidence>
<organism evidence="2 3">
    <name type="scientific">Bibersteinia trehalosi USDA-ARS-USMARC-188</name>
    <dbReference type="NCBI Taxonomy" id="1263829"/>
    <lineage>
        <taxon>Bacteria</taxon>
        <taxon>Pseudomonadati</taxon>
        <taxon>Pseudomonadota</taxon>
        <taxon>Gammaproteobacteria</taxon>
        <taxon>Pasteurellales</taxon>
        <taxon>Pasteurellaceae</taxon>
        <taxon>Bibersteinia</taxon>
    </lineage>
</organism>
<proteinExistence type="predicted"/>
<feature type="signal peptide" evidence="1">
    <location>
        <begin position="1"/>
        <end position="24"/>
    </location>
</feature>
<evidence type="ECO:0000313" key="3">
    <source>
        <dbReference type="Proteomes" id="UP000019091"/>
    </source>
</evidence>
<sequence>MIMQKLKFVTALVLLCGLSACVQRTPVEVVKAQTDNTVSSTIAKPPVIEQIQVPAGVTAICQDGSYSKATDDSVCIGNGGVKTIIGRYHSE</sequence>
<accession>A0A4V7IB79</accession>